<dbReference type="InterPro" id="IPR056546">
    <property type="entry name" value="MreB_MamK-like"/>
</dbReference>
<dbReference type="CDD" id="cd10225">
    <property type="entry name" value="ASKHA_NBD_MreB-like"/>
    <property type="match status" value="1"/>
</dbReference>
<dbReference type="PANTHER" id="PTHR42749">
    <property type="entry name" value="CELL SHAPE-DETERMINING PROTEIN MREB"/>
    <property type="match status" value="1"/>
</dbReference>
<proteinExistence type="inferred from homology"/>
<comment type="caution">
    <text evidence="7">The sequence shown here is derived from an EMBL/GenBank/DDBJ whole genome shotgun (WGS) entry which is preliminary data.</text>
</comment>
<organism evidence="7 8">
    <name type="scientific">Candidatus Buchananbacteria bacterium CG10_big_fil_rev_8_21_14_0_10_42_9</name>
    <dbReference type="NCBI Taxonomy" id="1974526"/>
    <lineage>
        <taxon>Bacteria</taxon>
        <taxon>Candidatus Buchananiibacteriota</taxon>
    </lineage>
</organism>
<dbReference type="SUPFAM" id="SSF53067">
    <property type="entry name" value="Actin-like ATPase domain"/>
    <property type="match status" value="2"/>
</dbReference>
<dbReference type="Gene3D" id="3.30.420.40">
    <property type="match status" value="3"/>
</dbReference>
<dbReference type="EMBL" id="PEZZ01000004">
    <property type="protein sequence ID" value="PIS05504.1"/>
    <property type="molecule type" value="Genomic_DNA"/>
</dbReference>
<evidence type="ECO:0000256" key="6">
    <source>
        <dbReference type="HAMAP-Rule" id="MF_02207"/>
    </source>
</evidence>
<dbReference type="NCBIfam" id="NF010539">
    <property type="entry name" value="PRK13927.1"/>
    <property type="match status" value="1"/>
</dbReference>
<evidence type="ECO:0000256" key="3">
    <source>
        <dbReference type="ARBA" id="ARBA00022840"/>
    </source>
</evidence>
<evidence type="ECO:0000256" key="1">
    <source>
        <dbReference type="ARBA" id="ARBA00022490"/>
    </source>
</evidence>
<name>A0A2H0W2D6_9BACT</name>
<evidence type="ECO:0000313" key="7">
    <source>
        <dbReference type="EMBL" id="PIS05504.1"/>
    </source>
</evidence>
<dbReference type="PANTHER" id="PTHR42749:SF1">
    <property type="entry name" value="CELL SHAPE-DETERMINING PROTEIN MREB"/>
    <property type="match status" value="1"/>
</dbReference>
<accession>A0A2H0W2D6</accession>
<keyword evidence="2 6" id="KW-0547">Nucleotide-binding</keyword>
<reference evidence="8" key="1">
    <citation type="submission" date="2017-09" db="EMBL/GenBank/DDBJ databases">
        <title>Depth-based differentiation of microbial function through sediment-hosted aquifers and enrichment of novel symbionts in the deep terrestrial subsurface.</title>
        <authorList>
            <person name="Probst A.J."/>
            <person name="Ladd B."/>
            <person name="Jarett J.K."/>
            <person name="Geller-Mcgrath D.E."/>
            <person name="Sieber C.M.K."/>
            <person name="Emerson J.B."/>
            <person name="Anantharaman K."/>
            <person name="Thomas B.C."/>
            <person name="Malmstrom R."/>
            <person name="Stieglmeier M."/>
            <person name="Klingl A."/>
            <person name="Woyke T."/>
            <person name="Ryan C.M."/>
            <person name="Banfield J.F."/>
        </authorList>
    </citation>
    <scope>NUCLEOTIDE SEQUENCE [LARGE SCALE GENOMIC DNA]</scope>
</reference>
<evidence type="ECO:0000256" key="5">
    <source>
        <dbReference type="ARBA" id="ARBA00023458"/>
    </source>
</evidence>
<keyword evidence="1 6" id="KW-0963">Cytoplasm</keyword>
<evidence type="ECO:0000313" key="8">
    <source>
        <dbReference type="Proteomes" id="UP000230935"/>
    </source>
</evidence>
<dbReference type="InterPro" id="IPR043129">
    <property type="entry name" value="ATPase_NBD"/>
</dbReference>
<dbReference type="PRINTS" id="PR01652">
    <property type="entry name" value="SHAPEPROTEIN"/>
</dbReference>
<comment type="similarity">
    <text evidence="5 6">Belongs to the FtsA/MreB family.</text>
</comment>
<protein>
    <recommendedName>
        <fullName evidence="6">Cell shape-determining protein MreB</fullName>
    </recommendedName>
</protein>
<gene>
    <name evidence="6" type="primary">mreB</name>
    <name evidence="7" type="ORF">COT81_00620</name>
</gene>
<dbReference type="Proteomes" id="UP000230935">
    <property type="component" value="Unassembled WGS sequence"/>
</dbReference>
<dbReference type="GO" id="GO:0008360">
    <property type="term" value="P:regulation of cell shape"/>
    <property type="evidence" value="ECO:0007669"/>
    <property type="project" value="UniProtKB-UniRule"/>
</dbReference>
<feature type="binding site" evidence="6">
    <location>
        <begin position="296"/>
        <end position="299"/>
    </location>
    <ligand>
        <name>ATP</name>
        <dbReference type="ChEBI" id="CHEBI:30616"/>
    </ligand>
</feature>
<keyword evidence="4 6" id="KW-0133">Cell shape</keyword>
<evidence type="ECO:0000256" key="4">
    <source>
        <dbReference type="ARBA" id="ARBA00022960"/>
    </source>
</evidence>
<dbReference type="GO" id="GO:0005737">
    <property type="term" value="C:cytoplasm"/>
    <property type="evidence" value="ECO:0007669"/>
    <property type="project" value="UniProtKB-SubCell"/>
</dbReference>
<comment type="subunit">
    <text evidence="6">Forms polymers.</text>
</comment>
<comment type="subcellular location">
    <subcellularLocation>
        <location evidence="6">Cytoplasm</location>
    </subcellularLocation>
    <text evidence="6">Membrane-associated.</text>
</comment>
<comment type="function">
    <text evidence="6">Forms membrane-associated dynamic filaments that are essential for cell shape determination. Acts by regulating cell wall synthesis and cell elongation, and thus cell shape. A feedback loop between cell geometry and MreB localization may maintain elongated cell shape by targeting cell wall growth to regions of negative cell wall curvature.</text>
</comment>
<dbReference type="GO" id="GO:0000902">
    <property type="term" value="P:cell morphogenesis"/>
    <property type="evidence" value="ECO:0007669"/>
    <property type="project" value="InterPro"/>
</dbReference>
<dbReference type="Pfam" id="PF06723">
    <property type="entry name" value="MreB_Mbl"/>
    <property type="match status" value="1"/>
</dbReference>
<dbReference type="AlphaFoldDB" id="A0A2H0W2D6"/>
<sequence length="355" mass="38374">MFGRLFKTLSKDIAIDLGTSHTLIFVADKGVVVNEASIVAVNTKTDQILSVGEEAARMVGKVPPHIIISKPLVDGVISDFEITEKMLKYFMDKINRQQFGFFGRPRVVVGIPLDVTEVEKKAVEDSVVSAGAKDVYMVENIIANAIGARLPIQDASGNMIVCIGGGLTEIAVISLSGVVAWKSIRMAGEDMNQDIVNFARNEFKIIIGERVAEQAKIDLSRATEAESPMSSHELKLQGRDLVSGLPKEITVSGQQILQTLERSVKTIIDNIKDTLELTPPELIADIYKRGIVLTGGGSLLNGLSEAIMKATKIPVKVIEDPTTCGVRGMGIILSDESLLKEVTIPSSSKEDGFIR</sequence>
<comment type="caution">
    <text evidence="6">Lacks conserved residue(s) required for the propagation of feature annotation.</text>
</comment>
<keyword evidence="3 6" id="KW-0067">ATP-binding</keyword>
<evidence type="ECO:0000256" key="2">
    <source>
        <dbReference type="ARBA" id="ARBA00022741"/>
    </source>
</evidence>
<dbReference type="HAMAP" id="MF_02207">
    <property type="entry name" value="MreB"/>
    <property type="match status" value="1"/>
</dbReference>
<dbReference type="GO" id="GO:0005524">
    <property type="term" value="F:ATP binding"/>
    <property type="evidence" value="ECO:0007669"/>
    <property type="project" value="UniProtKB-KW"/>
</dbReference>
<dbReference type="NCBIfam" id="TIGR00904">
    <property type="entry name" value="mreB"/>
    <property type="match status" value="1"/>
</dbReference>
<dbReference type="InterPro" id="IPR004753">
    <property type="entry name" value="MreB"/>
</dbReference>